<evidence type="ECO:0000313" key="2">
    <source>
        <dbReference type="Proteomes" id="UP000828941"/>
    </source>
</evidence>
<evidence type="ECO:0000313" key="1">
    <source>
        <dbReference type="EMBL" id="KAI4347560.1"/>
    </source>
</evidence>
<reference evidence="1 2" key="1">
    <citation type="journal article" date="2022" name="DNA Res.">
        <title>Chromosomal-level genome assembly of the orchid tree Bauhinia variegata (Leguminosae; Cercidoideae) supports the allotetraploid origin hypothesis of Bauhinia.</title>
        <authorList>
            <person name="Zhong Y."/>
            <person name="Chen Y."/>
            <person name="Zheng D."/>
            <person name="Pang J."/>
            <person name="Liu Y."/>
            <person name="Luo S."/>
            <person name="Meng S."/>
            <person name="Qian L."/>
            <person name="Wei D."/>
            <person name="Dai S."/>
            <person name="Zhou R."/>
        </authorList>
    </citation>
    <scope>NUCLEOTIDE SEQUENCE [LARGE SCALE GENOMIC DNA]</scope>
    <source>
        <strain evidence="1">BV-YZ2020</strain>
    </source>
</reference>
<proteinExistence type="predicted"/>
<sequence length="100" mass="11352">MISFQFNRIPLPYRDHFSWVVGPTASTPKLPFSLFPFHDPISLPNTATQPSRSHSFFRTPSPSSKTVSLSFLLYIHITTVDRTGQRWIPGMESVSPSFLL</sequence>
<name>A0ACB9PFM8_BAUVA</name>
<accession>A0ACB9PFM8</accession>
<comment type="caution">
    <text evidence="1">The sequence shown here is derived from an EMBL/GenBank/DDBJ whole genome shotgun (WGS) entry which is preliminary data.</text>
</comment>
<organism evidence="1 2">
    <name type="scientific">Bauhinia variegata</name>
    <name type="common">Purple orchid tree</name>
    <name type="synonym">Phanera variegata</name>
    <dbReference type="NCBI Taxonomy" id="167791"/>
    <lineage>
        <taxon>Eukaryota</taxon>
        <taxon>Viridiplantae</taxon>
        <taxon>Streptophyta</taxon>
        <taxon>Embryophyta</taxon>
        <taxon>Tracheophyta</taxon>
        <taxon>Spermatophyta</taxon>
        <taxon>Magnoliopsida</taxon>
        <taxon>eudicotyledons</taxon>
        <taxon>Gunneridae</taxon>
        <taxon>Pentapetalae</taxon>
        <taxon>rosids</taxon>
        <taxon>fabids</taxon>
        <taxon>Fabales</taxon>
        <taxon>Fabaceae</taxon>
        <taxon>Cercidoideae</taxon>
        <taxon>Cercideae</taxon>
        <taxon>Bauhiniinae</taxon>
        <taxon>Bauhinia</taxon>
    </lineage>
</organism>
<gene>
    <name evidence="1" type="ORF">L6164_008365</name>
</gene>
<dbReference type="EMBL" id="CM039429">
    <property type="protein sequence ID" value="KAI4347560.1"/>
    <property type="molecule type" value="Genomic_DNA"/>
</dbReference>
<dbReference type="Proteomes" id="UP000828941">
    <property type="component" value="Chromosome 4"/>
</dbReference>
<keyword evidence="2" id="KW-1185">Reference proteome</keyword>
<protein>
    <submittedName>
        <fullName evidence="1">Uncharacterized protein</fullName>
    </submittedName>
</protein>